<keyword evidence="7" id="KW-0614">Plasmid</keyword>
<dbReference type="Gene3D" id="3.40.640.10">
    <property type="entry name" value="Type I PLP-dependent aspartate aminotransferase-like (Major domain)"/>
    <property type="match status" value="1"/>
</dbReference>
<evidence type="ECO:0000256" key="3">
    <source>
        <dbReference type="ARBA" id="ARBA00022898"/>
    </source>
</evidence>
<geneLocation type="plasmid" evidence="7 8">
    <name>p1</name>
</geneLocation>
<dbReference type="NCBIfam" id="TIGR04350">
    <property type="entry name" value="C_S_lyase_PatB"/>
    <property type="match status" value="1"/>
</dbReference>
<reference evidence="7 8" key="1">
    <citation type="submission" date="2021-05" db="EMBL/GenBank/DDBJ databases">
        <title>Comparative genomic studies on the polysaccharide-degrading batcterial strains of the Flammeovirga genus.</title>
        <authorList>
            <person name="Zewei F."/>
            <person name="Zheng Z."/>
            <person name="Yu L."/>
            <person name="Ruyue G."/>
            <person name="Yanhong M."/>
            <person name="Yuanyuan C."/>
            <person name="Jingyan G."/>
            <person name="Wenjun H."/>
        </authorList>
    </citation>
    <scope>NUCLEOTIDE SEQUENCE [LARGE SCALE GENOMIC DNA]</scope>
    <source>
        <strain evidence="7 8">YS10</strain>
        <plasmid evidence="7 8">p1</plasmid>
    </source>
</reference>
<evidence type="ECO:0000256" key="1">
    <source>
        <dbReference type="ARBA" id="ARBA00001933"/>
    </source>
</evidence>
<dbReference type="GO" id="GO:0016829">
    <property type="term" value="F:lyase activity"/>
    <property type="evidence" value="ECO:0007669"/>
    <property type="project" value="UniProtKB-KW"/>
</dbReference>
<dbReference type="InterPro" id="IPR004839">
    <property type="entry name" value="Aminotransferase_I/II_large"/>
</dbReference>
<dbReference type="InterPro" id="IPR027619">
    <property type="entry name" value="C-S_lyase_PatB-like"/>
</dbReference>
<organism evidence="7 8">
    <name type="scientific">Flammeovirga kamogawensis</name>
    <dbReference type="NCBI Taxonomy" id="373891"/>
    <lineage>
        <taxon>Bacteria</taxon>
        <taxon>Pseudomonadati</taxon>
        <taxon>Bacteroidota</taxon>
        <taxon>Cytophagia</taxon>
        <taxon>Cytophagales</taxon>
        <taxon>Flammeovirgaceae</taxon>
        <taxon>Flammeovirga</taxon>
    </lineage>
</organism>
<dbReference type="Proteomes" id="UP000682802">
    <property type="component" value="Plasmid p1"/>
</dbReference>
<accession>A0ABX8H530</accession>
<comment type="cofactor">
    <cofactor evidence="1">
        <name>pyridoxal 5'-phosphate</name>
        <dbReference type="ChEBI" id="CHEBI:597326"/>
    </cofactor>
</comment>
<evidence type="ECO:0000256" key="2">
    <source>
        <dbReference type="ARBA" id="ARBA00012224"/>
    </source>
</evidence>
<evidence type="ECO:0000313" key="7">
    <source>
        <dbReference type="EMBL" id="QWG10542.1"/>
    </source>
</evidence>
<keyword evidence="4 7" id="KW-0456">Lyase</keyword>
<dbReference type="InterPro" id="IPR015424">
    <property type="entry name" value="PyrdxlP-dep_Trfase"/>
</dbReference>
<dbReference type="Gene3D" id="3.90.1150.10">
    <property type="entry name" value="Aspartate Aminotransferase, domain 1"/>
    <property type="match status" value="1"/>
</dbReference>
<keyword evidence="8" id="KW-1185">Reference proteome</keyword>
<dbReference type="SUPFAM" id="SSF53383">
    <property type="entry name" value="PLP-dependent transferases"/>
    <property type="match status" value="1"/>
</dbReference>
<sequence>MDFSKRIDRKKTNSIKWDKYTDKDIIGCGTADMDFTSSVDVKNALIKRAEIGIFGYEYKSENYFQSIINWNKKLYDWEVKKEWISNSPGIWAGIRIAIDTFSQPEDLILSHSPTFHPIDEIIQQSKRKAVKSNLRIQGNKYEIDFEDFEHKLRLGVKIFVLVNPHNPTGRVFSRQELIRIGELCKKYNVLVLSDEVYGPLAFKEFEHTPFSSLSDFSNFSITFNAVSKPFNLQGLTHAILIIPNKELYTKYSTALSGYDFDFATNVFSLVGVEAAYTYGWDWLQELKNQLKYNIDYCETFVAENLPKLKVFKPEGLFLVWIDFSQLHLDYEQLEELFISKSKLAPTFGKVFGNEYSNFVRLNFGCSSERWEEILVRLQKGINAIEDI</sequence>
<dbReference type="PANTHER" id="PTHR43525">
    <property type="entry name" value="PROTEIN MALY"/>
    <property type="match status" value="1"/>
</dbReference>
<dbReference type="EC" id="4.4.1.13" evidence="2"/>
<dbReference type="Pfam" id="PF00155">
    <property type="entry name" value="Aminotran_1_2"/>
    <property type="match status" value="1"/>
</dbReference>
<gene>
    <name evidence="7" type="ORF">KM029_26580</name>
</gene>
<dbReference type="InterPro" id="IPR015421">
    <property type="entry name" value="PyrdxlP-dep_Trfase_major"/>
</dbReference>
<comment type="similarity">
    <text evidence="5">Belongs to the class-II pyridoxal-phosphate-dependent aminotransferase family. MalY/PatB cystathionine beta-lyase subfamily.</text>
</comment>
<evidence type="ECO:0000313" key="8">
    <source>
        <dbReference type="Proteomes" id="UP000682802"/>
    </source>
</evidence>
<protein>
    <recommendedName>
        <fullName evidence="2">cysteine-S-conjugate beta-lyase</fullName>
        <ecNumber evidence="2">4.4.1.13</ecNumber>
    </recommendedName>
</protein>
<proteinExistence type="inferred from homology"/>
<dbReference type="InterPro" id="IPR015422">
    <property type="entry name" value="PyrdxlP-dep_Trfase_small"/>
</dbReference>
<evidence type="ECO:0000259" key="6">
    <source>
        <dbReference type="Pfam" id="PF00155"/>
    </source>
</evidence>
<name>A0ABX8H530_9BACT</name>
<dbReference type="InterPro" id="IPR051798">
    <property type="entry name" value="Class-II_PLP-Dep_Aminotrans"/>
</dbReference>
<dbReference type="RefSeq" id="WP_144077039.1">
    <property type="nucleotide sequence ID" value="NZ_CP076130.1"/>
</dbReference>
<dbReference type="PANTHER" id="PTHR43525:SF1">
    <property type="entry name" value="PROTEIN MALY"/>
    <property type="match status" value="1"/>
</dbReference>
<keyword evidence="3" id="KW-0663">Pyridoxal phosphate</keyword>
<feature type="domain" description="Aminotransferase class I/classII large" evidence="6">
    <location>
        <begin position="81"/>
        <end position="377"/>
    </location>
</feature>
<dbReference type="EMBL" id="CP076130">
    <property type="protein sequence ID" value="QWG10542.1"/>
    <property type="molecule type" value="Genomic_DNA"/>
</dbReference>
<dbReference type="CDD" id="cd00609">
    <property type="entry name" value="AAT_like"/>
    <property type="match status" value="1"/>
</dbReference>
<evidence type="ECO:0000256" key="5">
    <source>
        <dbReference type="ARBA" id="ARBA00037974"/>
    </source>
</evidence>
<evidence type="ECO:0000256" key="4">
    <source>
        <dbReference type="ARBA" id="ARBA00023239"/>
    </source>
</evidence>